<dbReference type="WBParaSite" id="ASIM_0001557701-mRNA-1">
    <property type="protein sequence ID" value="ASIM_0001557701-mRNA-1"/>
    <property type="gene ID" value="ASIM_0001557701"/>
</dbReference>
<evidence type="ECO:0000313" key="1">
    <source>
        <dbReference type="EMBL" id="VDK53874.1"/>
    </source>
</evidence>
<dbReference type="AlphaFoldDB" id="A0A0M3K3N6"/>
<reference evidence="3" key="1">
    <citation type="submission" date="2017-02" db="UniProtKB">
        <authorList>
            <consortium name="WormBaseParasite"/>
        </authorList>
    </citation>
    <scope>IDENTIFICATION</scope>
</reference>
<dbReference type="EMBL" id="UYRR01032035">
    <property type="protein sequence ID" value="VDK53874.1"/>
    <property type="molecule type" value="Genomic_DNA"/>
</dbReference>
<protein>
    <submittedName>
        <fullName evidence="3">Transposase</fullName>
    </submittedName>
</protein>
<accession>A0A0M3K3N6</accession>
<proteinExistence type="predicted"/>
<evidence type="ECO:0000313" key="2">
    <source>
        <dbReference type="Proteomes" id="UP000267096"/>
    </source>
</evidence>
<name>A0A0M3K3N6_ANISI</name>
<evidence type="ECO:0000313" key="3">
    <source>
        <dbReference type="WBParaSite" id="ASIM_0001557701-mRNA-1"/>
    </source>
</evidence>
<gene>
    <name evidence="1" type="ORF">ASIM_LOCUS14984</name>
</gene>
<sequence>MKNRTTAGRFTDDNEVKTNHTRCLCLYGLIYETEQSVGVAENNMKAVGVDENNMKAVGVAENIMKAVGVTTIHNGS</sequence>
<dbReference type="Proteomes" id="UP000267096">
    <property type="component" value="Unassembled WGS sequence"/>
</dbReference>
<keyword evidence="2" id="KW-1185">Reference proteome</keyword>
<organism evidence="3">
    <name type="scientific">Anisakis simplex</name>
    <name type="common">Herring worm</name>
    <dbReference type="NCBI Taxonomy" id="6269"/>
    <lineage>
        <taxon>Eukaryota</taxon>
        <taxon>Metazoa</taxon>
        <taxon>Ecdysozoa</taxon>
        <taxon>Nematoda</taxon>
        <taxon>Chromadorea</taxon>
        <taxon>Rhabditida</taxon>
        <taxon>Spirurina</taxon>
        <taxon>Ascaridomorpha</taxon>
        <taxon>Ascaridoidea</taxon>
        <taxon>Anisakidae</taxon>
        <taxon>Anisakis</taxon>
        <taxon>Anisakis simplex complex</taxon>
    </lineage>
</organism>
<reference evidence="1 2" key="2">
    <citation type="submission" date="2018-11" db="EMBL/GenBank/DDBJ databases">
        <authorList>
            <consortium name="Pathogen Informatics"/>
        </authorList>
    </citation>
    <scope>NUCLEOTIDE SEQUENCE [LARGE SCALE GENOMIC DNA]</scope>
</reference>